<keyword evidence="5" id="KW-0964">Secreted</keyword>
<comment type="catalytic activity">
    <reaction evidence="1">
        <text>Release of an N-terminal tripeptide from a polypeptide.</text>
        <dbReference type="EC" id="3.4.14.10"/>
    </reaction>
</comment>
<evidence type="ECO:0000256" key="9">
    <source>
        <dbReference type="ARBA" id="ARBA00022801"/>
    </source>
</evidence>
<dbReference type="PROSITE" id="PS00138">
    <property type="entry name" value="SUBTILASE_SER"/>
    <property type="match status" value="1"/>
</dbReference>
<accession>A0A9P8HY44</accession>
<dbReference type="SUPFAM" id="SSF52743">
    <property type="entry name" value="Subtilisin-like"/>
    <property type="match status" value="1"/>
</dbReference>
<dbReference type="GO" id="GO:0046872">
    <property type="term" value="F:metal ion binding"/>
    <property type="evidence" value="ECO:0007669"/>
    <property type="project" value="UniProtKB-UniRule"/>
</dbReference>
<keyword evidence="19" id="KW-1185">Reference proteome</keyword>
<evidence type="ECO:0000313" key="18">
    <source>
        <dbReference type="EMBL" id="KAH0542037.1"/>
    </source>
</evidence>
<dbReference type="AlphaFoldDB" id="A0A9P8HY44"/>
<dbReference type="CDD" id="cd11377">
    <property type="entry name" value="Pro-peptidase_S53"/>
    <property type="match status" value="1"/>
</dbReference>
<dbReference type="EC" id="3.4.14.10" evidence="4"/>
<dbReference type="PANTHER" id="PTHR14218">
    <property type="entry name" value="PROTEASE S8 TRIPEPTIDYL PEPTIDASE I CLN2"/>
    <property type="match status" value="1"/>
</dbReference>
<dbReference type="SMART" id="SM00944">
    <property type="entry name" value="Pro-kuma_activ"/>
    <property type="match status" value="1"/>
</dbReference>
<comment type="function">
    <text evidence="2">Secreted tripeptidyl-peptidase which degrades proteins at acidic pHs and is involved in virulence.</text>
</comment>
<evidence type="ECO:0000259" key="17">
    <source>
        <dbReference type="PROSITE" id="PS51695"/>
    </source>
</evidence>
<evidence type="ECO:0000256" key="15">
    <source>
        <dbReference type="PROSITE-ProRule" id="PRU01032"/>
    </source>
</evidence>
<evidence type="ECO:0000256" key="8">
    <source>
        <dbReference type="ARBA" id="ARBA00022729"/>
    </source>
</evidence>
<feature type="domain" description="Peptidase S53" evidence="17">
    <location>
        <begin position="220"/>
        <end position="608"/>
    </location>
</feature>
<dbReference type="FunFam" id="3.40.50.200:FF:000015">
    <property type="entry name" value="Tripeptidyl peptidase A"/>
    <property type="match status" value="1"/>
</dbReference>
<evidence type="ECO:0000256" key="1">
    <source>
        <dbReference type="ARBA" id="ARBA00001910"/>
    </source>
</evidence>
<keyword evidence="13" id="KW-0865">Zymogen</keyword>
<feature type="active site" description="Charge relay system" evidence="15">
    <location>
        <position position="300"/>
    </location>
</feature>
<organism evidence="18 19">
    <name type="scientific">Glutinoglossum americanum</name>
    <dbReference type="NCBI Taxonomy" id="1670608"/>
    <lineage>
        <taxon>Eukaryota</taxon>
        <taxon>Fungi</taxon>
        <taxon>Dikarya</taxon>
        <taxon>Ascomycota</taxon>
        <taxon>Pezizomycotina</taxon>
        <taxon>Geoglossomycetes</taxon>
        <taxon>Geoglossales</taxon>
        <taxon>Geoglossaceae</taxon>
        <taxon>Glutinoglossum</taxon>
    </lineage>
</organism>
<evidence type="ECO:0000256" key="4">
    <source>
        <dbReference type="ARBA" id="ARBA00012462"/>
    </source>
</evidence>
<dbReference type="PANTHER" id="PTHR14218:SF35">
    <property type="entry name" value="PEPTIDASE S53 DOMAIN-CONTAINING PROTEIN"/>
    <property type="match status" value="1"/>
</dbReference>
<dbReference type="GO" id="GO:0004252">
    <property type="term" value="F:serine-type endopeptidase activity"/>
    <property type="evidence" value="ECO:0007669"/>
    <property type="project" value="UniProtKB-UniRule"/>
</dbReference>
<feature type="chain" id="PRO_5040226409" description="tripeptidyl-peptidase II" evidence="16">
    <location>
        <begin position="17"/>
        <end position="628"/>
    </location>
</feature>
<evidence type="ECO:0000256" key="5">
    <source>
        <dbReference type="ARBA" id="ARBA00022525"/>
    </source>
</evidence>
<dbReference type="Gene3D" id="3.40.50.200">
    <property type="entry name" value="Peptidase S8/S53 domain"/>
    <property type="match status" value="1"/>
</dbReference>
<dbReference type="GO" id="GO:0008240">
    <property type="term" value="F:tripeptidyl-peptidase activity"/>
    <property type="evidence" value="ECO:0007669"/>
    <property type="project" value="UniProtKB-EC"/>
</dbReference>
<dbReference type="CDD" id="cd04056">
    <property type="entry name" value="Peptidases_S53"/>
    <property type="match status" value="1"/>
</dbReference>
<dbReference type="InterPro" id="IPR030400">
    <property type="entry name" value="Sedolisin_dom"/>
</dbReference>
<dbReference type="GO" id="GO:0006508">
    <property type="term" value="P:proteolysis"/>
    <property type="evidence" value="ECO:0007669"/>
    <property type="project" value="UniProtKB-KW"/>
</dbReference>
<feature type="binding site" evidence="15">
    <location>
        <position position="586"/>
    </location>
    <ligand>
        <name>Ca(2+)</name>
        <dbReference type="ChEBI" id="CHEBI:29108"/>
    </ligand>
</feature>
<comment type="cofactor">
    <cofactor evidence="15">
        <name>Ca(2+)</name>
        <dbReference type="ChEBI" id="CHEBI:29108"/>
    </cofactor>
    <text evidence="15">Binds 1 Ca(2+) ion per subunit.</text>
</comment>
<reference evidence="18" key="1">
    <citation type="submission" date="2021-03" db="EMBL/GenBank/DDBJ databases">
        <title>Comparative genomics and phylogenomic investigation of the class Geoglossomycetes provide insights into ecological specialization and systematics.</title>
        <authorList>
            <person name="Melie T."/>
            <person name="Pirro S."/>
            <person name="Miller A.N."/>
            <person name="Quandt A."/>
        </authorList>
    </citation>
    <scope>NUCLEOTIDE SEQUENCE</scope>
    <source>
        <strain evidence="18">GBOQ0MN5Z8</strain>
    </source>
</reference>
<keyword evidence="11 15" id="KW-0106">Calcium</keyword>
<feature type="signal peptide" evidence="16">
    <location>
        <begin position="1"/>
        <end position="16"/>
    </location>
</feature>
<dbReference type="GO" id="GO:0005576">
    <property type="term" value="C:extracellular region"/>
    <property type="evidence" value="ECO:0007669"/>
    <property type="project" value="UniProtKB-SubCell"/>
</dbReference>
<dbReference type="Pfam" id="PF09286">
    <property type="entry name" value="Pro-kuma_activ"/>
    <property type="match status" value="1"/>
</dbReference>
<keyword evidence="10 15" id="KW-0720">Serine protease</keyword>
<feature type="active site" description="Charge relay system" evidence="15">
    <location>
        <position position="296"/>
    </location>
</feature>
<dbReference type="InterPro" id="IPR050819">
    <property type="entry name" value="Tripeptidyl-peptidase_I"/>
</dbReference>
<evidence type="ECO:0000256" key="14">
    <source>
        <dbReference type="ARBA" id="ARBA00023180"/>
    </source>
</evidence>
<evidence type="ECO:0000256" key="10">
    <source>
        <dbReference type="ARBA" id="ARBA00022825"/>
    </source>
</evidence>
<evidence type="ECO:0000256" key="11">
    <source>
        <dbReference type="ARBA" id="ARBA00022837"/>
    </source>
</evidence>
<evidence type="ECO:0000256" key="16">
    <source>
        <dbReference type="SAM" id="SignalP"/>
    </source>
</evidence>
<comment type="subcellular location">
    <subcellularLocation>
        <location evidence="3">Secreted</location>
        <location evidence="3">Extracellular space</location>
    </subcellularLocation>
</comment>
<keyword evidence="7 15" id="KW-0479">Metal-binding</keyword>
<keyword evidence="12" id="KW-0843">Virulence</keyword>
<comment type="caution">
    <text evidence="18">The sequence shown here is derived from an EMBL/GenBank/DDBJ whole genome shotgun (WGS) entry which is preliminary data.</text>
</comment>
<dbReference type="EMBL" id="JAGHQL010000062">
    <property type="protein sequence ID" value="KAH0542037.1"/>
    <property type="molecule type" value="Genomic_DNA"/>
</dbReference>
<dbReference type="SUPFAM" id="SSF54897">
    <property type="entry name" value="Protease propeptides/inhibitors"/>
    <property type="match status" value="1"/>
</dbReference>
<keyword evidence="9 15" id="KW-0378">Hydrolase</keyword>
<gene>
    <name evidence="18" type="ORF">FGG08_003501</name>
</gene>
<name>A0A9P8HY44_9PEZI</name>
<dbReference type="PROSITE" id="PS51695">
    <property type="entry name" value="SEDOLISIN"/>
    <property type="match status" value="1"/>
</dbReference>
<evidence type="ECO:0000256" key="6">
    <source>
        <dbReference type="ARBA" id="ARBA00022670"/>
    </source>
</evidence>
<feature type="binding site" evidence="15">
    <location>
        <position position="553"/>
    </location>
    <ligand>
        <name>Ca(2+)</name>
        <dbReference type="ChEBI" id="CHEBI:29108"/>
    </ligand>
</feature>
<protein>
    <recommendedName>
        <fullName evidence="4">tripeptidyl-peptidase II</fullName>
        <ecNumber evidence="4">3.4.14.10</ecNumber>
    </recommendedName>
</protein>
<feature type="binding site" evidence="15">
    <location>
        <position position="588"/>
    </location>
    <ligand>
        <name>Ca(2+)</name>
        <dbReference type="ChEBI" id="CHEBI:29108"/>
    </ligand>
</feature>
<sequence length="628" mass="68168">MLSFVFLLGVWSAVGGICRSYAAPAVNLELFEQLPGLPSGWTPVGKPSPSTQIQLRIALQQQHVDQFEQAILDVSSPDHPKYGQHLTRDEVKSMLRPADATVYSVLEWLYNGGIPKPSIKNDGDWITLNATVGQANRMLNTNFYTYRNSVNGIKRIRTLQYSLPKNLHRAIVMIQPTTRFGQVRPQRSSTFSKDLLGYANGIAKSSLSDPGLNFTACNTSITPACLKELYNVGDFKADPKNGNKLGISGYLDQYAKFNELETFLAEYAPNAAGSNFTVISINGGRNDQNSTLSDDEANLDIQYGVSMSFPVPNIYYSTGGRGPLVPDLDQPNPADNSNEPYLDFLHYILALEDHELPQTLSTSYGEDEQSVPDSYSRTVCQMFGQLGARGVSVLFSSGDTGVGSACQTNDGKNTTRFLPIFPASCPWVTSVGGTFRVQPERAIFFSSGGFSDRFPRPSYQDTAVSDYLKTLGNQWEGLFNPNGRGFPDVAAQSFRFHFIDQGKEGFVGGTSASAPTFAALISLLNSARLSANLPPMGFLNPWIYSVGRFGLNDITVGGSTGCTGTDIFSGLPTPLVPFASWNATVGWDPVTGWGTPNFERLLKLSGTEGGTYAGYGYGGGYGGHKYGR</sequence>
<keyword evidence="8 16" id="KW-0732">Signal</keyword>
<feature type="binding site" evidence="15">
    <location>
        <position position="554"/>
    </location>
    <ligand>
        <name>Ca(2+)</name>
        <dbReference type="ChEBI" id="CHEBI:29108"/>
    </ligand>
</feature>
<evidence type="ECO:0000256" key="12">
    <source>
        <dbReference type="ARBA" id="ARBA00023026"/>
    </source>
</evidence>
<dbReference type="InterPro" id="IPR015366">
    <property type="entry name" value="S53_propep"/>
</dbReference>
<feature type="active site" description="Charge relay system" evidence="15">
    <location>
        <position position="511"/>
    </location>
</feature>
<evidence type="ECO:0000256" key="13">
    <source>
        <dbReference type="ARBA" id="ARBA00023145"/>
    </source>
</evidence>
<dbReference type="InterPro" id="IPR023828">
    <property type="entry name" value="Peptidase_S8_Ser-AS"/>
</dbReference>
<dbReference type="InterPro" id="IPR036852">
    <property type="entry name" value="Peptidase_S8/S53_dom_sf"/>
</dbReference>
<keyword evidence="6 15" id="KW-0645">Protease</keyword>
<proteinExistence type="predicted"/>
<keyword evidence="14" id="KW-0325">Glycoprotein</keyword>
<evidence type="ECO:0000313" key="19">
    <source>
        <dbReference type="Proteomes" id="UP000698800"/>
    </source>
</evidence>
<evidence type="ECO:0000256" key="7">
    <source>
        <dbReference type="ARBA" id="ARBA00022723"/>
    </source>
</evidence>
<evidence type="ECO:0000256" key="2">
    <source>
        <dbReference type="ARBA" id="ARBA00002451"/>
    </source>
</evidence>
<dbReference type="Proteomes" id="UP000698800">
    <property type="component" value="Unassembled WGS sequence"/>
</dbReference>
<dbReference type="OrthoDB" id="409122at2759"/>
<evidence type="ECO:0000256" key="3">
    <source>
        <dbReference type="ARBA" id="ARBA00004239"/>
    </source>
</evidence>